<feature type="transmembrane region" description="Helical" evidence="2">
    <location>
        <begin position="79"/>
        <end position="102"/>
    </location>
</feature>
<dbReference type="CDD" id="cd04600">
    <property type="entry name" value="CBS_pair_HPP_assoc"/>
    <property type="match status" value="1"/>
</dbReference>
<feature type="transmembrane region" description="Helical" evidence="2">
    <location>
        <begin position="147"/>
        <end position="171"/>
    </location>
</feature>
<keyword evidence="1" id="KW-0129">CBS domain</keyword>
<dbReference type="InterPro" id="IPR058581">
    <property type="entry name" value="TM_HPP"/>
</dbReference>
<dbReference type="Pfam" id="PF04982">
    <property type="entry name" value="TM_HPP"/>
    <property type="match status" value="1"/>
</dbReference>
<accession>A0ABU4DA64</accession>
<feature type="domain" description="CBS" evidence="3">
    <location>
        <begin position="322"/>
        <end position="379"/>
    </location>
</feature>
<dbReference type="PANTHER" id="PTHR33741:SF5">
    <property type="entry name" value="TRANSMEMBRANE PROTEIN DDB_G0269096-RELATED"/>
    <property type="match status" value="1"/>
</dbReference>
<dbReference type="Proteomes" id="UP001185779">
    <property type="component" value="Unassembled WGS sequence"/>
</dbReference>
<dbReference type="InterPro" id="IPR000644">
    <property type="entry name" value="CBS_dom"/>
</dbReference>
<feature type="transmembrane region" description="Helical" evidence="2">
    <location>
        <begin position="55"/>
        <end position="73"/>
    </location>
</feature>
<name>A0ABU4DA64_9ACTN</name>
<organism evidence="4 5">
    <name type="scientific">Gordonia amicalis</name>
    <dbReference type="NCBI Taxonomy" id="89053"/>
    <lineage>
        <taxon>Bacteria</taxon>
        <taxon>Bacillati</taxon>
        <taxon>Actinomycetota</taxon>
        <taxon>Actinomycetes</taxon>
        <taxon>Mycobacteriales</taxon>
        <taxon>Gordoniaceae</taxon>
        <taxon>Gordonia</taxon>
    </lineage>
</organism>
<keyword evidence="2" id="KW-0812">Transmembrane</keyword>
<proteinExistence type="predicted"/>
<dbReference type="Gene3D" id="3.10.580.10">
    <property type="entry name" value="CBS-domain"/>
    <property type="match status" value="1"/>
</dbReference>
<dbReference type="RefSeq" id="WP_024497652.1">
    <property type="nucleotide sequence ID" value="NZ_JAPWIL010000003.1"/>
</dbReference>
<evidence type="ECO:0000256" key="2">
    <source>
        <dbReference type="SAM" id="Phobius"/>
    </source>
</evidence>
<dbReference type="InterPro" id="IPR046342">
    <property type="entry name" value="CBS_dom_sf"/>
</dbReference>
<keyword evidence="2" id="KW-0472">Membrane</keyword>
<protein>
    <submittedName>
        <fullName evidence="4">HPP family protein</fullName>
    </submittedName>
</protein>
<dbReference type="EMBL" id="JAWLKI010000003">
    <property type="protein sequence ID" value="MDV6306623.1"/>
    <property type="molecule type" value="Genomic_DNA"/>
</dbReference>
<dbReference type="SUPFAM" id="SSF54631">
    <property type="entry name" value="CBS-domain pair"/>
    <property type="match status" value="1"/>
</dbReference>
<feature type="domain" description="CBS" evidence="3">
    <location>
        <begin position="243"/>
        <end position="303"/>
    </location>
</feature>
<comment type="caution">
    <text evidence="4">The sequence shown here is derived from an EMBL/GenBank/DDBJ whole genome shotgun (WGS) entry which is preliminary data.</text>
</comment>
<sequence length="391" mass="40332">MAARMADRLRGALQSVGPPGTSVSLREAVRAGVGSVLGLGLVGLVLATSEVDLRTGLFMIAPFGASAVLMFAAPNSPLAQPWSAVVGNTVSAFAGVVVTLLVSPSELRVPLAVGVAVLAMVVCRAVHPPGGAVAMTAGLSPDVVHALGFRFALAPVAVGTIALVVLAAGYARVTGRRYPYRRFDDESSATARIGLDEDELTDILNRYSQSLNLGVADLARLIGAAELQAAGHRADPLVAGDVMSGDLVTVGPDATLPDLAQMFDTHRFTSLPVVTRGGRFLGVVFQIHLVSRLRVGSARGSDRMFARLLRRDGSVLTAADVMDTTLPIAAPDAPVTALLPMLADSGCGAVPVLDGDLLVGIVTQTDLIAALARHTLADPLARHTLADPLVD</sequence>
<dbReference type="InterPro" id="IPR007065">
    <property type="entry name" value="HPP"/>
</dbReference>
<dbReference type="PANTHER" id="PTHR33741">
    <property type="entry name" value="TRANSMEMBRANE PROTEIN DDB_G0269096-RELATED"/>
    <property type="match status" value="1"/>
</dbReference>
<evidence type="ECO:0000313" key="4">
    <source>
        <dbReference type="EMBL" id="MDV6306623.1"/>
    </source>
</evidence>
<evidence type="ECO:0000313" key="5">
    <source>
        <dbReference type="Proteomes" id="UP001185779"/>
    </source>
</evidence>
<keyword evidence="2" id="KW-1133">Transmembrane helix</keyword>
<evidence type="ECO:0000256" key="1">
    <source>
        <dbReference type="PROSITE-ProRule" id="PRU00703"/>
    </source>
</evidence>
<dbReference type="SMART" id="SM00116">
    <property type="entry name" value="CBS"/>
    <property type="match status" value="2"/>
</dbReference>
<gene>
    <name evidence="4" type="ORF">R3P94_04560</name>
</gene>
<keyword evidence="5" id="KW-1185">Reference proteome</keyword>
<dbReference type="PROSITE" id="PS51371">
    <property type="entry name" value="CBS"/>
    <property type="match status" value="2"/>
</dbReference>
<dbReference type="Pfam" id="PF00571">
    <property type="entry name" value="CBS"/>
    <property type="match status" value="2"/>
</dbReference>
<reference evidence="4 5" key="1">
    <citation type="submission" date="2023-10" db="EMBL/GenBank/DDBJ databases">
        <title>Development of a sustainable strategy for remediation of hydrocarbon-contaminated territories based on the waste exchange concept.</title>
        <authorList>
            <person name="Krivoruchko A."/>
        </authorList>
    </citation>
    <scope>NUCLEOTIDE SEQUENCE [LARGE SCALE GENOMIC DNA]</scope>
    <source>
        <strain evidence="4 5">IEGM 1266</strain>
    </source>
</reference>
<evidence type="ECO:0000259" key="3">
    <source>
        <dbReference type="PROSITE" id="PS51371"/>
    </source>
</evidence>
<feature type="transmembrane region" description="Helical" evidence="2">
    <location>
        <begin position="109"/>
        <end position="127"/>
    </location>
</feature>